<comment type="caution">
    <text evidence="9">The sequence shown here is derived from an EMBL/GenBank/DDBJ whole genome shotgun (WGS) entry which is preliminary data.</text>
</comment>
<dbReference type="Pfam" id="PF06151">
    <property type="entry name" value="Trehalose_recp"/>
    <property type="match status" value="1"/>
</dbReference>
<keyword evidence="4 8" id="KW-0812">Transmembrane</keyword>
<proteinExistence type="inferred from homology"/>
<feature type="transmembrane region" description="Helical" evidence="8">
    <location>
        <begin position="69"/>
        <end position="93"/>
    </location>
</feature>
<dbReference type="AlphaFoldDB" id="A0AAN8JHC6"/>
<reference evidence="9 10" key="1">
    <citation type="submission" date="2024-01" db="EMBL/GenBank/DDBJ databases">
        <title>The genome of the rayed Mediterranean limpet Patella caerulea (Linnaeus, 1758).</title>
        <authorList>
            <person name="Anh-Thu Weber A."/>
            <person name="Halstead-Nussloch G."/>
        </authorList>
    </citation>
    <scope>NUCLEOTIDE SEQUENCE [LARGE SCALE GENOMIC DNA]</scope>
    <source>
        <strain evidence="9">AATW-2023a</strain>
        <tissue evidence="9">Whole specimen</tissue>
    </source>
</reference>
<evidence type="ECO:0000256" key="6">
    <source>
        <dbReference type="ARBA" id="ARBA00023136"/>
    </source>
</evidence>
<comment type="similarity">
    <text evidence="2">Belongs to the insect chemoreceptor superfamily. Gustatory receptor (GR) family. Gr5a subfamily.</text>
</comment>
<keyword evidence="6 8" id="KW-0472">Membrane</keyword>
<comment type="subcellular location">
    <subcellularLocation>
        <location evidence="1">Cell membrane</location>
        <topology evidence="1">Multi-pass membrane protein</topology>
    </subcellularLocation>
</comment>
<evidence type="ECO:0000256" key="2">
    <source>
        <dbReference type="ARBA" id="ARBA00005327"/>
    </source>
</evidence>
<keyword evidence="7" id="KW-0675">Receptor</keyword>
<dbReference type="PANTHER" id="PTHR21421">
    <property type="entry name" value="GUSTATORY RECEPTOR"/>
    <property type="match status" value="1"/>
</dbReference>
<feature type="transmembrane region" description="Helical" evidence="8">
    <location>
        <begin position="288"/>
        <end position="309"/>
    </location>
</feature>
<evidence type="ECO:0000313" key="10">
    <source>
        <dbReference type="Proteomes" id="UP001347796"/>
    </source>
</evidence>
<dbReference type="GO" id="GO:0005886">
    <property type="term" value="C:plasma membrane"/>
    <property type="evidence" value="ECO:0007669"/>
    <property type="project" value="UniProtKB-SubCell"/>
</dbReference>
<dbReference type="InterPro" id="IPR009318">
    <property type="entry name" value="Gustatory_rcpt"/>
</dbReference>
<feature type="transmembrane region" description="Helical" evidence="8">
    <location>
        <begin position="315"/>
        <end position="338"/>
    </location>
</feature>
<evidence type="ECO:0000256" key="3">
    <source>
        <dbReference type="ARBA" id="ARBA00022475"/>
    </source>
</evidence>
<protein>
    <recommendedName>
        <fullName evidence="11">Gustatory receptor</fullName>
    </recommendedName>
</protein>
<dbReference type="Proteomes" id="UP001347796">
    <property type="component" value="Unassembled WGS sequence"/>
</dbReference>
<evidence type="ECO:0000256" key="8">
    <source>
        <dbReference type="SAM" id="Phobius"/>
    </source>
</evidence>
<evidence type="ECO:0000256" key="5">
    <source>
        <dbReference type="ARBA" id="ARBA00022989"/>
    </source>
</evidence>
<sequence length="417" mass="48010">MNSQDTNTAFTMGDLRKTLRCFFFVMKLFGIFADRKENLTPVDKFETKSLLVRIILSVRSNSCRNISRIYNILFLLCAWLVVIRYIAAIFYGYPRLVPGLLPYRLLSLGYSLQSALELSIMARMFRSTDRFHKFLDKWQSFTVWAITNGCPNQQSVHLKIRRTYLILLVIVFIVVGVSMSLFFGTALYPSQDGQAVVDTIVDPLERTIINKIITGAMLMLFEVPWCISVALFVLTSKALSYQFQMLAKRLTCIIEQNPNSYPKELEKLRLVHLKLCEMVEIVNNDFKHLLSVAYVLNIFLTMFAGYNVFKGQNDSVSNIVFMLFWVICNISKVLILSLNAAHLHEKSLELLPVLFHANVKDIQLEESKQLDMFFQKVQSANVGFTVADFMLVRRETILTFGGFLLTYFFVIIQFNVS</sequence>
<feature type="transmembrane region" description="Helical" evidence="8">
    <location>
        <begin position="105"/>
        <end position="125"/>
    </location>
</feature>
<feature type="transmembrane region" description="Helical" evidence="8">
    <location>
        <begin position="208"/>
        <end position="234"/>
    </location>
</feature>
<keyword evidence="5 8" id="KW-1133">Transmembrane helix</keyword>
<evidence type="ECO:0000256" key="1">
    <source>
        <dbReference type="ARBA" id="ARBA00004651"/>
    </source>
</evidence>
<dbReference type="EMBL" id="JAZGQO010000010">
    <property type="protein sequence ID" value="KAK6175520.1"/>
    <property type="molecule type" value="Genomic_DNA"/>
</dbReference>
<evidence type="ECO:0000256" key="7">
    <source>
        <dbReference type="ARBA" id="ARBA00023170"/>
    </source>
</evidence>
<accession>A0AAN8JHC6</accession>
<name>A0AAN8JHC6_PATCE</name>
<feature type="transmembrane region" description="Helical" evidence="8">
    <location>
        <begin position="164"/>
        <end position="188"/>
    </location>
</feature>
<dbReference type="PANTHER" id="PTHR21421:SF29">
    <property type="entry name" value="GUSTATORY RECEPTOR 5A FOR TREHALOSE-RELATED"/>
    <property type="match status" value="1"/>
</dbReference>
<feature type="transmembrane region" description="Helical" evidence="8">
    <location>
        <begin position="397"/>
        <end position="416"/>
    </location>
</feature>
<evidence type="ECO:0000313" key="9">
    <source>
        <dbReference type="EMBL" id="KAK6175520.1"/>
    </source>
</evidence>
<organism evidence="9 10">
    <name type="scientific">Patella caerulea</name>
    <name type="common">Rayed Mediterranean limpet</name>
    <dbReference type="NCBI Taxonomy" id="87958"/>
    <lineage>
        <taxon>Eukaryota</taxon>
        <taxon>Metazoa</taxon>
        <taxon>Spiralia</taxon>
        <taxon>Lophotrochozoa</taxon>
        <taxon>Mollusca</taxon>
        <taxon>Gastropoda</taxon>
        <taxon>Patellogastropoda</taxon>
        <taxon>Patelloidea</taxon>
        <taxon>Patellidae</taxon>
        <taxon>Patella</taxon>
    </lineage>
</organism>
<evidence type="ECO:0000256" key="4">
    <source>
        <dbReference type="ARBA" id="ARBA00022692"/>
    </source>
</evidence>
<evidence type="ECO:0008006" key="11">
    <source>
        <dbReference type="Google" id="ProtNLM"/>
    </source>
</evidence>
<keyword evidence="10" id="KW-1185">Reference proteome</keyword>
<keyword evidence="3" id="KW-1003">Cell membrane</keyword>
<dbReference type="GO" id="GO:0008527">
    <property type="term" value="F:taste receptor activity"/>
    <property type="evidence" value="ECO:0007669"/>
    <property type="project" value="InterPro"/>
</dbReference>
<gene>
    <name evidence="9" type="ORF">SNE40_013968</name>
</gene>
<dbReference type="GO" id="GO:0050916">
    <property type="term" value="P:sensory perception of sweet taste"/>
    <property type="evidence" value="ECO:0007669"/>
    <property type="project" value="UniProtKB-ARBA"/>
</dbReference>